<sequence>MTDTPHRDSLTAPESGIPTGPIDREPLDYPAPGSFPSSDRKAEILHEAFRTAGVKLGAYDERIAAWLADTADWSTFVVITSWVSRASQPPT</sequence>
<feature type="region of interest" description="Disordered" evidence="1">
    <location>
        <begin position="1"/>
        <end position="36"/>
    </location>
</feature>
<name>A0A6G4AYW8_9ACTN</name>
<protein>
    <submittedName>
        <fullName evidence="2">Uncharacterized protein</fullName>
    </submittedName>
</protein>
<proteinExistence type="predicted"/>
<dbReference type="Proteomes" id="UP000476310">
    <property type="component" value="Unassembled WGS sequence"/>
</dbReference>
<keyword evidence="3" id="KW-1185">Reference proteome</keyword>
<evidence type="ECO:0000313" key="3">
    <source>
        <dbReference type="Proteomes" id="UP000476310"/>
    </source>
</evidence>
<reference evidence="2" key="1">
    <citation type="submission" date="2020-02" db="EMBL/GenBank/DDBJ databases">
        <title>A new Streptomyces sp. for controlling soil-borne diseases.</title>
        <authorList>
            <person name="Li X."/>
            <person name="Tian Y."/>
            <person name="Gao K."/>
        </authorList>
    </citation>
    <scope>NUCLEOTIDE SEQUENCE [LARGE SCALE GENOMIC DNA]</scope>
    <source>
        <strain evidence="2">0250</strain>
    </source>
</reference>
<dbReference type="EMBL" id="JAAIKT010000136">
    <property type="protein sequence ID" value="NEW77657.1"/>
    <property type="molecule type" value="Genomic_DNA"/>
</dbReference>
<dbReference type="AlphaFoldDB" id="A0A6G4AYW8"/>
<comment type="caution">
    <text evidence="2">The sequence shown here is derived from an EMBL/GenBank/DDBJ whole genome shotgun (WGS) entry which is preliminary data.</text>
</comment>
<dbReference type="RefSeq" id="WP_164437168.1">
    <property type="nucleotide sequence ID" value="NZ_JAAIKT010000136.1"/>
</dbReference>
<organism evidence="2 3">
    <name type="scientific">Streptomyces rhizosphaericus</name>
    <dbReference type="NCBI Taxonomy" id="114699"/>
    <lineage>
        <taxon>Bacteria</taxon>
        <taxon>Bacillati</taxon>
        <taxon>Actinomycetota</taxon>
        <taxon>Actinomycetes</taxon>
        <taxon>Kitasatosporales</taxon>
        <taxon>Streptomycetaceae</taxon>
        <taxon>Streptomyces</taxon>
        <taxon>Streptomyces violaceusniger group</taxon>
    </lineage>
</organism>
<evidence type="ECO:0000313" key="2">
    <source>
        <dbReference type="EMBL" id="NEW77657.1"/>
    </source>
</evidence>
<accession>A0A6G4AYW8</accession>
<evidence type="ECO:0000256" key="1">
    <source>
        <dbReference type="SAM" id="MobiDB-lite"/>
    </source>
</evidence>
<gene>
    <name evidence="2" type="ORF">G4H13_46965</name>
</gene>